<dbReference type="Pfam" id="PF03177">
    <property type="entry name" value="Nucleoporin_C"/>
    <property type="match status" value="1"/>
</dbReference>
<evidence type="ECO:0000256" key="1">
    <source>
        <dbReference type="ARBA" id="ARBA00004567"/>
    </source>
</evidence>
<keyword evidence="3" id="KW-0811">Translocation</keyword>
<evidence type="ECO:0000313" key="7">
    <source>
        <dbReference type="Proteomes" id="UP001266305"/>
    </source>
</evidence>
<keyword evidence="3" id="KW-0509">mRNA transport</keyword>
<name>A0ABQ9W9K9_SAGOE</name>
<evidence type="ECO:0000256" key="4">
    <source>
        <dbReference type="ARBA" id="ARBA00023242"/>
    </source>
</evidence>
<protein>
    <recommendedName>
        <fullName evidence="5">Nucleoporin Nup133/Nup155-like C-terminal domain-containing protein</fullName>
    </recommendedName>
</protein>
<keyword evidence="3" id="KW-0906">Nuclear pore complex</keyword>
<dbReference type="Gene3D" id="1.20.58.1780">
    <property type="match status" value="1"/>
</dbReference>
<evidence type="ECO:0000259" key="5">
    <source>
        <dbReference type="Pfam" id="PF03177"/>
    </source>
</evidence>
<keyword evidence="7" id="KW-1185">Reference proteome</keyword>
<evidence type="ECO:0000256" key="3">
    <source>
        <dbReference type="ARBA" id="ARBA00023132"/>
    </source>
</evidence>
<reference evidence="6 7" key="1">
    <citation type="submission" date="2023-05" db="EMBL/GenBank/DDBJ databases">
        <title>B98-5 Cell Line De Novo Hybrid Assembly: An Optical Mapping Approach.</title>
        <authorList>
            <person name="Kananen K."/>
            <person name="Auerbach J.A."/>
            <person name="Kautto E."/>
            <person name="Blachly J.S."/>
        </authorList>
    </citation>
    <scope>NUCLEOTIDE SEQUENCE [LARGE SCALE GENOMIC DNA]</scope>
    <source>
        <strain evidence="6">B95-8</strain>
        <tissue evidence="6">Cell line</tissue>
    </source>
</reference>
<feature type="domain" description="Nucleoporin Nup133/Nup155-like C-terminal" evidence="5">
    <location>
        <begin position="20"/>
        <end position="73"/>
    </location>
</feature>
<feature type="non-terminal residue" evidence="6">
    <location>
        <position position="1"/>
    </location>
</feature>
<dbReference type="EMBL" id="JASSZA010000002">
    <property type="protein sequence ID" value="KAK2117759.1"/>
    <property type="molecule type" value="Genomic_DNA"/>
</dbReference>
<keyword evidence="4" id="KW-0539">Nucleus</keyword>
<evidence type="ECO:0000256" key="2">
    <source>
        <dbReference type="ARBA" id="ARBA00022448"/>
    </source>
</evidence>
<proteinExistence type="predicted"/>
<comment type="subcellular location">
    <subcellularLocation>
        <location evidence="1">Nucleus</location>
        <location evidence="1">Nuclear pore complex</location>
    </subcellularLocation>
</comment>
<keyword evidence="3" id="KW-0653">Protein transport</keyword>
<gene>
    <name evidence="6" type="ORF">P7K49_004646</name>
</gene>
<sequence>TAKVQQRLIGFMRPENGNPQQMQQELQRKFHEAQLSEKSSLQAIQQLVRKSYQALALWKLLCEHQFTVIVAELQK</sequence>
<comment type="caution">
    <text evidence="6">The sequence shown here is derived from an EMBL/GenBank/DDBJ whole genome shotgun (WGS) entry which is preliminary data.</text>
</comment>
<evidence type="ECO:0000313" key="6">
    <source>
        <dbReference type="EMBL" id="KAK2117759.1"/>
    </source>
</evidence>
<feature type="non-terminal residue" evidence="6">
    <location>
        <position position="75"/>
    </location>
</feature>
<organism evidence="6 7">
    <name type="scientific">Saguinus oedipus</name>
    <name type="common">Cotton-top tamarin</name>
    <name type="synonym">Oedipomidas oedipus</name>
    <dbReference type="NCBI Taxonomy" id="9490"/>
    <lineage>
        <taxon>Eukaryota</taxon>
        <taxon>Metazoa</taxon>
        <taxon>Chordata</taxon>
        <taxon>Craniata</taxon>
        <taxon>Vertebrata</taxon>
        <taxon>Euteleostomi</taxon>
        <taxon>Mammalia</taxon>
        <taxon>Eutheria</taxon>
        <taxon>Euarchontoglires</taxon>
        <taxon>Primates</taxon>
        <taxon>Haplorrhini</taxon>
        <taxon>Platyrrhini</taxon>
        <taxon>Cebidae</taxon>
        <taxon>Callitrichinae</taxon>
        <taxon>Saguinus</taxon>
    </lineage>
</organism>
<dbReference type="InterPro" id="IPR007187">
    <property type="entry name" value="Nucleoporin_Nup133/Nup155_C"/>
</dbReference>
<accession>A0ABQ9W9K9</accession>
<keyword evidence="2" id="KW-0813">Transport</keyword>
<dbReference type="Proteomes" id="UP001266305">
    <property type="component" value="Unassembled WGS sequence"/>
</dbReference>